<evidence type="ECO:0000256" key="9">
    <source>
        <dbReference type="ARBA" id="ARBA00022989"/>
    </source>
</evidence>
<feature type="transmembrane region" description="Helical" evidence="13">
    <location>
        <begin position="132"/>
        <end position="154"/>
    </location>
</feature>
<proteinExistence type="inferred from homology"/>
<reference evidence="14 15" key="1">
    <citation type="submission" date="2016-08" db="EMBL/GenBank/DDBJ databases">
        <title>A new outlook on sporulation: Clostridium algidixylanolyticum.</title>
        <authorList>
            <person name="Poppleton D.I."/>
            <person name="Gribaldo S."/>
        </authorList>
    </citation>
    <scope>NUCLEOTIDE SEQUENCE [LARGE SCALE GENOMIC DNA]</scope>
    <source>
        <strain evidence="14 15">SPL73</strain>
    </source>
</reference>
<dbReference type="PANTHER" id="PTHR43298">
    <property type="entry name" value="MULTIDRUG RESISTANCE PROTEIN NORM-RELATED"/>
    <property type="match status" value="1"/>
</dbReference>
<evidence type="ECO:0000256" key="7">
    <source>
        <dbReference type="ARBA" id="ARBA00022475"/>
    </source>
</evidence>
<dbReference type="OrthoDB" id="9776324at2"/>
<evidence type="ECO:0000256" key="10">
    <source>
        <dbReference type="ARBA" id="ARBA00023065"/>
    </source>
</evidence>
<evidence type="ECO:0000256" key="8">
    <source>
        <dbReference type="ARBA" id="ARBA00022692"/>
    </source>
</evidence>
<keyword evidence="10" id="KW-0406">Ion transport</keyword>
<evidence type="ECO:0000256" key="4">
    <source>
        <dbReference type="ARBA" id="ARBA00020268"/>
    </source>
</evidence>
<dbReference type="EMBL" id="MCIA01000017">
    <property type="protein sequence ID" value="RKD31595.1"/>
    <property type="molecule type" value="Genomic_DNA"/>
</dbReference>
<keyword evidence="7" id="KW-1003">Cell membrane</keyword>
<keyword evidence="6" id="KW-0050">Antiport</keyword>
<dbReference type="AlphaFoldDB" id="A0A419T2A2"/>
<feature type="transmembrane region" description="Helical" evidence="13">
    <location>
        <begin position="12"/>
        <end position="30"/>
    </location>
</feature>
<dbReference type="GO" id="GO:0015297">
    <property type="term" value="F:antiporter activity"/>
    <property type="evidence" value="ECO:0007669"/>
    <property type="project" value="UniProtKB-KW"/>
</dbReference>
<comment type="similarity">
    <text evidence="3">Belongs to the multi antimicrobial extrusion (MATE) (TC 2.A.66.1) family.</text>
</comment>
<evidence type="ECO:0000256" key="13">
    <source>
        <dbReference type="SAM" id="Phobius"/>
    </source>
</evidence>
<keyword evidence="15" id="KW-1185">Reference proteome</keyword>
<comment type="function">
    <text evidence="1">Multidrug efflux pump.</text>
</comment>
<feature type="transmembrane region" description="Helical" evidence="13">
    <location>
        <begin position="95"/>
        <end position="117"/>
    </location>
</feature>
<evidence type="ECO:0000256" key="6">
    <source>
        <dbReference type="ARBA" id="ARBA00022449"/>
    </source>
</evidence>
<dbReference type="Proteomes" id="UP000284277">
    <property type="component" value="Unassembled WGS sequence"/>
</dbReference>
<dbReference type="PANTHER" id="PTHR43298:SF2">
    <property type="entry name" value="FMN_FAD EXPORTER YEEO-RELATED"/>
    <property type="match status" value="1"/>
</dbReference>
<accession>A0A419T2A2</accession>
<dbReference type="CDD" id="cd13138">
    <property type="entry name" value="MATE_yoeA_like"/>
    <property type="match status" value="1"/>
</dbReference>
<evidence type="ECO:0000313" key="15">
    <source>
        <dbReference type="Proteomes" id="UP000284277"/>
    </source>
</evidence>
<dbReference type="GO" id="GO:0042910">
    <property type="term" value="F:xenobiotic transmembrane transporter activity"/>
    <property type="evidence" value="ECO:0007669"/>
    <property type="project" value="InterPro"/>
</dbReference>
<comment type="subcellular location">
    <subcellularLocation>
        <location evidence="2">Cell membrane</location>
        <topology evidence="2">Multi-pass membrane protein</topology>
    </subcellularLocation>
</comment>
<feature type="transmembrane region" description="Helical" evidence="13">
    <location>
        <begin position="191"/>
        <end position="211"/>
    </location>
</feature>
<keyword evidence="5" id="KW-0813">Transport</keyword>
<sequence>MKDLTKGNPAKIMLTFAVPVALGNVFQLFYSLADTRIVGSILGEKALAAVGATTSISTLFIGFLSGLTGGFALLTAKSFGAGDKEGIRRYSAGGLLLGTLTSLFLTLICVGGLPFFLDLLRVPVELLADAKGYIRIILLGMFMTMLYNACANILRSVGDTVAPLLFLMGSSILNIFLAILFVYYLKLGVSGAAIATVIAQSVSAFLCLFYMMKRYPVFRFRLKDFKITLAEAKELYSSGLSMALMMSLVFFGTLSLQRVINTFGMEIIVAHTAARKLTEFFMLPFSVMGVTMATFCGQNMGAGKQDRIRLGLKCALTITWIWSGGMILLSYTVAPILIKLVTGTVNGDIVHTATLYLRINSLFYVVAASISILRNALQGTGDHKTPVVSSFIELVGKVAIAMFLAPALNYMGIMVAEPIVWVLMVIPLAVKIKKMGKEVEDERRTRACDLRRDARLP</sequence>
<dbReference type="NCBIfam" id="TIGR00797">
    <property type="entry name" value="matE"/>
    <property type="match status" value="1"/>
</dbReference>
<feature type="transmembrane region" description="Helical" evidence="13">
    <location>
        <begin position="280"/>
        <end position="298"/>
    </location>
</feature>
<evidence type="ECO:0000256" key="12">
    <source>
        <dbReference type="ARBA" id="ARBA00031636"/>
    </source>
</evidence>
<keyword evidence="8 13" id="KW-0812">Transmembrane</keyword>
<name>A0A419T2A2_9FIRM</name>
<keyword evidence="9 13" id="KW-1133">Transmembrane helix</keyword>
<dbReference type="PIRSF" id="PIRSF006603">
    <property type="entry name" value="DinF"/>
    <property type="match status" value="1"/>
</dbReference>
<evidence type="ECO:0000256" key="2">
    <source>
        <dbReference type="ARBA" id="ARBA00004651"/>
    </source>
</evidence>
<feature type="transmembrane region" description="Helical" evidence="13">
    <location>
        <begin position="310"/>
        <end position="333"/>
    </location>
</feature>
<feature type="transmembrane region" description="Helical" evidence="13">
    <location>
        <begin position="410"/>
        <end position="430"/>
    </location>
</feature>
<dbReference type="InterPro" id="IPR048279">
    <property type="entry name" value="MdtK-like"/>
</dbReference>
<feature type="transmembrane region" description="Helical" evidence="13">
    <location>
        <begin position="353"/>
        <end position="373"/>
    </location>
</feature>
<dbReference type="Pfam" id="PF01554">
    <property type="entry name" value="MatE"/>
    <property type="match status" value="2"/>
</dbReference>
<dbReference type="GO" id="GO:0006811">
    <property type="term" value="P:monoatomic ion transport"/>
    <property type="evidence" value="ECO:0007669"/>
    <property type="project" value="UniProtKB-KW"/>
</dbReference>
<organism evidence="14 15">
    <name type="scientific">Lacrimispora algidixylanolytica</name>
    <dbReference type="NCBI Taxonomy" id="94868"/>
    <lineage>
        <taxon>Bacteria</taxon>
        <taxon>Bacillati</taxon>
        <taxon>Bacillota</taxon>
        <taxon>Clostridia</taxon>
        <taxon>Lachnospirales</taxon>
        <taxon>Lachnospiraceae</taxon>
        <taxon>Lacrimispora</taxon>
    </lineage>
</organism>
<evidence type="ECO:0000256" key="5">
    <source>
        <dbReference type="ARBA" id="ARBA00022448"/>
    </source>
</evidence>
<feature type="transmembrane region" description="Helical" evidence="13">
    <location>
        <begin position="50"/>
        <end position="74"/>
    </location>
</feature>
<keyword evidence="11 13" id="KW-0472">Membrane</keyword>
<evidence type="ECO:0000256" key="1">
    <source>
        <dbReference type="ARBA" id="ARBA00003408"/>
    </source>
</evidence>
<gene>
    <name evidence="14" type="ORF">BET01_19900</name>
</gene>
<dbReference type="InterPro" id="IPR002528">
    <property type="entry name" value="MATE_fam"/>
</dbReference>
<feature type="transmembrane region" description="Helical" evidence="13">
    <location>
        <begin position="385"/>
        <end position="404"/>
    </location>
</feature>
<feature type="transmembrane region" description="Helical" evidence="13">
    <location>
        <begin position="235"/>
        <end position="260"/>
    </location>
</feature>
<dbReference type="InterPro" id="IPR050222">
    <property type="entry name" value="MATE_MdtK"/>
</dbReference>
<evidence type="ECO:0000313" key="14">
    <source>
        <dbReference type="EMBL" id="RKD31595.1"/>
    </source>
</evidence>
<evidence type="ECO:0000256" key="11">
    <source>
        <dbReference type="ARBA" id="ARBA00023136"/>
    </source>
</evidence>
<evidence type="ECO:0000256" key="3">
    <source>
        <dbReference type="ARBA" id="ARBA00010199"/>
    </source>
</evidence>
<feature type="transmembrane region" description="Helical" evidence="13">
    <location>
        <begin position="161"/>
        <end position="185"/>
    </location>
</feature>
<protein>
    <recommendedName>
        <fullName evidence="4">Probable multidrug resistance protein NorM</fullName>
    </recommendedName>
    <alternativeName>
        <fullName evidence="12">Multidrug-efflux transporter</fullName>
    </alternativeName>
</protein>
<comment type="caution">
    <text evidence="14">The sequence shown here is derived from an EMBL/GenBank/DDBJ whole genome shotgun (WGS) entry which is preliminary data.</text>
</comment>
<dbReference type="GO" id="GO:0005886">
    <property type="term" value="C:plasma membrane"/>
    <property type="evidence" value="ECO:0007669"/>
    <property type="project" value="UniProtKB-SubCell"/>
</dbReference>